<gene>
    <name evidence="5" type="ORF">OCL97_07565</name>
</gene>
<dbReference type="Proteomes" id="UP001598130">
    <property type="component" value="Unassembled WGS sequence"/>
</dbReference>
<dbReference type="PROSITE" id="PS00552">
    <property type="entry name" value="HTH_MERR_1"/>
    <property type="match status" value="1"/>
</dbReference>
<evidence type="ECO:0000256" key="1">
    <source>
        <dbReference type="ARBA" id="ARBA00023015"/>
    </source>
</evidence>
<dbReference type="EMBL" id="JAOTJD010000011">
    <property type="protein sequence ID" value="MFD3263817.1"/>
    <property type="molecule type" value="Genomic_DNA"/>
</dbReference>
<dbReference type="Pfam" id="PF09278">
    <property type="entry name" value="MerR-DNA-bind"/>
    <property type="match status" value="1"/>
</dbReference>
<evidence type="ECO:0000313" key="6">
    <source>
        <dbReference type="Proteomes" id="UP001598130"/>
    </source>
</evidence>
<dbReference type="GO" id="GO:0003677">
    <property type="term" value="F:DNA binding"/>
    <property type="evidence" value="ECO:0007669"/>
    <property type="project" value="UniProtKB-KW"/>
</dbReference>
<dbReference type="InterPro" id="IPR000551">
    <property type="entry name" value="MerR-type_HTH_dom"/>
</dbReference>
<dbReference type="Gene3D" id="1.10.1660.10">
    <property type="match status" value="1"/>
</dbReference>
<dbReference type="InterPro" id="IPR015358">
    <property type="entry name" value="Tscrpt_reg_MerR_DNA-bd"/>
</dbReference>
<dbReference type="InterPro" id="IPR009061">
    <property type="entry name" value="DNA-bd_dom_put_sf"/>
</dbReference>
<sequence>MNIGRAAEASGVSAKMIRYYERIGLVRPADRTDGNYRSFGPREVHELTFIRRARDLGFSVEEITQLLELWRERERPAEQVHATANLHLADLEARIAGLQALADVLRDLSEACAKGERPEAPILPKAIGLPLLAADRTGPRRGTYLS</sequence>
<evidence type="ECO:0000259" key="4">
    <source>
        <dbReference type="PROSITE" id="PS50937"/>
    </source>
</evidence>
<keyword evidence="3" id="KW-0804">Transcription</keyword>
<dbReference type="PANTHER" id="PTHR30204">
    <property type="entry name" value="REDOX-CYCLING DRUG-SENSING TRANSCRIPTIONAL ACTIVATOR SOXR"/>
    <property type="match status" value="1"/>
</dbReference>
<dbReference type="InterPro" id="IPR047057">
    <property type="entry name" value="MerR_fam"/>
</dbReference>
<evidence type="ECO:0000256" key="2">
    <source>
        <dbReference type="ARBA" id="ARBA00023125"/>
    </source>
</evidence>
<protein>
    <submittedName>
        <fullName evidence="5">MerR family DNA-binding protein</fullName>
    </submittedName>
</protein>
<organism evidence="5 6">
    <name type="scientific">Phenylobacterium ferrooxidans</name>
    <dbReference type="NCBI Taxonomy" id="2982689"/>
    <lineage>
        <taxon>Bacteria</taxon>
        <taxon>Pseudomonadati</taxon>
        <taxon>Pseudomonadota</taxon>
        <taxon>Alphaproteobacteria</taxon>
        <taxon>Caulobacterales</taxon>
        <taxon>Caulobacteraceae</taxon>
        <taxon>Phenylobacterium</taxon>
    </lineage>
</organism>
<dbReference type="SUPFAM" id="SSF46955">
    <property type="entry name" value="Putative DNA-binding domain"/>
    <property type="match status" value="1"/>
</dbReference>
<keyword evidence="6" id="KW-1185">Reference proteome</keyword>
<dbReference type="PRINTS" id="PR00040">
    <property type="entry name" value="HTHMERR"/>
</dbReference>
<dbReference type="PROSITE" id="PS50937">
    <property type="entry name" value="HTH_MERR_2"/>
    <property type="match status" value="1"/>
</dbReference>
<name>A0ABW6CUC9_9CAUL</name>
<accession>A0ABW6CUC9</accession>
<reference evidence="5 6" key="1">
    <citation type="submission" date="2022-09" db="EMBL/GenBank/DDBJ databases">
        <title>New species of Phenylobacterium.</title>
        <authorList>
            <person name="Mieszkin S."/>
        </authorList>
    </citation>
    <scope>NUCLEOTIDE SEQUENCE [LARGE SCALE GENOMIC DNA]</scope>
    <source>
        <strain evidence="5 6">HK31-G</strain>
    </source>
</reference>
<keyword evidence="1" id="KW-0805">Transcription regulation</keyword>
<proteinExistence type="predicted"/>
<dbReference type="PANTHER" id="PTHR30204:SF94">
    <property type="entry name" value="HEAVY METAL-DEPENDENT TRANSCRIPTIONAL REGULATOR HI_0293-RELATED"/>
    <property type="match status" value="1"/>
</dbReference>
<comment type="caution">
    <text evidence="5">The sequence shown here is derived from an EMBL/GenBank/DDBJ whole genome shotgun (WGS) entry which is preliminary data.</text>
</comment>
<dbReference type="RefSeq" id="WP_377369012.1">
    <property type="nucleotide sequence ID" value="NZ_JAOTJD010000011.1"/>
</dbReference>
<keyword evidence="2 5" id="KW-0238">DNA-binding</keyword>
<feature type="domain" description="HTH merR-type" evidence="4">
    <location>
        <begin position="1"/>
        <end position="69"/>
    </location>
</feature>
<evidence type="ECO:0000313" key="5">
    <source>
        <dbReference type="EMBL" id="MFD3263817.1"/>
    </source>
</evidence>
<dbReference type="Pfam" id="PF00376">
    <property type="entry name" value="MerR"/>
    <property type="match status" value="1"/>
</dbReference>
<evidence type="ECO:0000256" key="3">
    <source>
        <dbReference type="ARBA" id="ARBA00023163"/>
    </source>
</evidence>
<dbReference type="SMART" id="SM00422">
    <property type="entry name" value="HTH_MERR"/>
    <property type="match status" value="1"/>
</dbReference>